<feature type="transmembrane region" description="Helical" evidence="9">
    <location>
        <begin position="418"/>
        <end position="449"/>
    </location>
</feature>
<evidence type="ECO:0000256" key="9">
    <source>
        <dbReference type="RuleBase" id="RU361189"/>
    </source>
</evidence>
<dbReference type="GO" id="GO:0051117">
    <property type="term" value="F:ATPase binding"/>
    <property type="evidence" value="ECO:0007669"/>
    <property type="project" value="TreeGrafter"/>
</dbReference>
<dbReference type="InterPro" id="IPR026028">
    <property type="entry name" value="V-type_ATPase_116kDa_su_euka"/>
</dbReference>
<feature type="transmembrane region" description="Helical" evidence="9">
    <location>
        <begin position="628"/>
        <end position="652"/>
    </location>
</feature>
<sequence length="853" mass="97933">MYLAWGNFTEFATGNMGSLYRSELMSFCQLFLHSEMAYDEIAKLGELGVVHFIDLNSEISSFQRCFAGDLKRCDLMAQKLQQILADSIPIPQVDGFVSAPLPTEINMLEAEIETIEEQLIENNKNMKNLMDNYAQLNECMQCISKVQQFLTEGQRQKTKHSVLGIDLENPTSGISAIRRKLTNVMVGRKDSVISNRIFVAGTVERRHLAALELLFWRTCGLNVFVRTVCIDFSEDPLLNDVPPKDVFLVFFSGIALGLRVRKIYQAKIYDYKDAINDRVSEVASLFRRVTEIKSVIDETRKHRIALLQATACNVREWHIKLQKMSAVFGAMNMCNVDITQRFLIAECWIPSADVLRVRNNFDKTTLEKNNSVVLSFLCEIETNEIPPTYFRVNKFTKVFQNIVNSYGIGTYREINPALWTIITFPFLFAVMFGDAGHGLIIFLIALAFIRFENKIETDDEIMGTFFRGRYIILLMGLFSIYTGFIYNDFYSRSMNLFGSSWRNPYNVSLSDLMRNDESAQTDLTLPPQYAYDREKGPYIFGLDPVWNLAENRLTFTNSMKMKISVIFGIVQMTFGVILSLINFLYFRSTIDIYFTFIPQILFLSSTLIYLCIQMLIKWILFSTMPGVIFGFFYPGSHCAPSLLIGLINMFMLKPRKKGFWNQSLSTELENCYLQEWYPNQGILEKGFLMLALLCIPVMLLVKPIYLKFKFRKNGDKEVANIDDEEVQFDFMDVLMHQGIHTIEFVLGCISHTASYLRLWALSLAHAQLSEVLWSMVLGVAFSFNAWSSGPVLYLISWLYGVLTFAILILMEGLSTVEFQSKFYDGYGYSFKPFAFSQMKSFKLISKKHGNVSC</sequence>
<dbReference type="PIRSF" id="PIRSF001293">
    <property type="entry name" value="ATP6V0A1"/>
    <property type="match status" value="1"/>
</dbReference>
<accession>A0A0R3S3Q0</accession>
<evidence type="ECO:0000313" key="12">
    <source>
        <dbReference type="WBParaSite" id="EEL_0000939501-mRNA-1"/>
    </source>
</evidence>
<feature type="coiled-coil region" evidence="10">
    <location>
        <begin position="105"/>
        <end position="136"/>
    </location>
</feature>
<feature type="transmembrane region" description="Helical" evidence="9">
    <location>
        <begin position="687"/>
        <end position="706"/>
    </location>
</feature>
<dbReference type="GO" id="GO:0046961">
    <property type="term" value="F:proton-transporting ATPase activity, rotational mechanism"/>
    <property type="evidence" value="ECO:0007669"/>
    <property type="project" value="InterPro"/>
</dbReference>
<keyword evidence="7 9" id="KW-0406">Ion transport</keyword>
<reference evidence="12" key="1">
    <citation type="submission" date="2017-02" db="UniProtKB">
        <authorList>
            <consortium name="WormBaseParasite"/>
        </authorList>
    </citation>
    <scope>IDENTIFICATION</scope>
</reference>
<dbReference type="STRING" id="1147741.A0A0R3S3Q0"/>
<protein>
    <recommendedName>
        <fullName evidence="9">V-type proton ATPase subunit a</fullName>
    </recommendedName>
</protein>
<evidence type="ECO:0000256" key="1">
    <source>
        <dbReference type="ARBA" id="ARBA00004141"/>
    </source>
</evidence>
<comment type="similarity">
    <text evidence="2 9">Belongs to the V-ATPase 116 kDa subunit family.</text>
</comment>
<feature type="transmembrane region" description="Helical" evidence="9">
    <location>
        <begin position="592"/>
        <end position="616"/>
    </location>
</feature>
<feature type="transmembrane region" description="Helical" evidence="9">
    <location>
        <begin position="563"/>
        <end position="585"/>
    </location>
</feature>
<evidence type="ECO:0000256" key="2">
    <source>
        <dbReference type="ARBA" id="ARBA00009904"/>
    </source>
</evidence>
<dbReference type="GO" id="GO:0000220">
    <property type="term" value="C:vacuolar proton-transporting V-type ATPase, V0 domain"/>
    <property type="evidence" value="ECO:0007669"/>
    <property type="project" value="InterPro"/>
</dbReference>
<dbReference type="InterPro" id="IPR002490">
    <property type="entry name" value="V-ATPase_116kDa_su"/>
</dbReference>
<evidence type="ECO:0000256" key="5">
    <source>
        <dbReference type="ARBA" id="ARBA00022781"/>
    </source>
</evidence>
<proteinExistence type="inferred from homology"/>
<feature type="transmembrane region" description="Helical" evidence="9">
    <location>
        <begin position="768"/>
        <end position="786"/>
    </location>
</feature>
<comment type="function">
    <text evidence="9">Essential component of the vacuolar proton pump (V-ATPase), a multimeric enzyme that catalyzes the translocation of protons across the membranes. Required for assembly and activity of the V-ATPase.</text>
</comment>
<feature type="transmembrane region" description="Helical" evidence="9">
    <location>
        <begin position="792"/>
        <end position="813"/>
    </location>
</feature>
<organism evidence="11 12">
    <name type="scientific">Elaeophora elaphi</name>
    <dbReference type="NCBI Taxonomy" id="1147741"/>
    <lineage>
        <taxon>Eukaryota</taxon>
        <taxon>Metazoa</taxon>
        <taxon>Ecdysozoa</taxon>
        <taxon>Nematoda</taxon>
        <taxon>Chromadorea</taxon>
        <taxon>Rhabditida</taxon>
        <taxon>Spirurina</taxon>
        <taxon>Spiruromorpha</taxon>
        <taxon>Filarioidea</taxon>
        <taxon>Onchocercidae</taxon>
        <taxon>Elaeophora</taxon>
    </lineage>
</organism>
<keyword evidence="10" id="KW-0175">Coiled coil</keyword>
<dbReference type="WBParaSite" id="EEL_0000939501-mRNA-1">
    <property type="protein sequence ID" value="EEL_0000939501-mRNA-1"/>
    <property type="gene ID" value="EEL_0000939501"/>
</dbReference>
<feature type="transmembrane region" description="Helical" evidence="9">
    <location>
        <begin position="470"/>
        <end position="487"/>
    </location>
</feature>
<dbReference type="Pfam" id="PF01496">
    <property type="entry name" value="V_ATPase_I"/>
    <property type="match status" value="1"/>
</dbReference>
<evidence type="ECO:0000256" key="6">
    <source>
        <dbReference type="ARBA" id="ARBA00022989"/>
    </source>
</evidence>
<keyword evidence="5 9" id="KW-0375">Hydrogen ion transport</keyword>
<dbReference type="PANTHER" id="PTHR11629:SF58">
    <property type="entry name" value="V-TYPE PROTON ATPASE 116 KDA SUBUNIT A 3"/>
    <property type="match status" value="1"/>
</dbReference>
<keyword evidence="11" id="KW-1185">Reference proteome</keyword>
<keyword evidence="3 9" id="KW-0813">Transport</keyword>
<feature type="transmembrane region" description="Helical" evidence="9">
    <location>
        <begin position="738"/>
        <end position="756"/>
    </location>
</feature>
<evidence type="ECO:0000256" key="4">
    <source>
        <dbReference type="ARBA" id="ARBA00022692"/>
    </source>
</evidence>
<name>A0A0R3S3Q0_9BILA</name>
<keyword evidence="8 9" id="KW-0472">Membrane</keyword>
<evidence type="ECO:0000313" key="11">
    <source>
        <dbReference type="Proteomes" id="UP000050640"/>
    </source>
</evidence>
<evidence type="ECO:0000256" key="7">
    <source>
        <dbReference type="ARBA" id="ARBA00023065"/>
    </source>
</evidence>
<dbReference type="AlphaFoldDB" id="A0A0R3S3Q0"/>
<dbReference type="PANTHER" id="PTHR11629">
    <property type="entry name" value="VACUOLAR PROTON ATPASES"/>
    <property type="match status" value="1"/>
</dbReference>
<evidence type="ECO:0000256" key="8">
    <source>
        <dbReference type="ARBA" id="ARBA00023136"/>
    </source>
</evidence>
<comment type="subcellular location">
    <subcellularLocation>
        <location evidence="1">Membrane</location>
        <topology evidence="1">Multi-pass membrane protein</topology>
    </subcellularLocation>
</comment>
<keyword evidence="4 9" id="KW-0812">Transmembrane</keyword>
<keyword evidence="6 9" id="KW-1133">Transmembrane helix</keyword>
<evidence type="ECO:0000256" key="3">
    <source>
        <dbReference type="ARBA" id="ARBA00022448"/>
    </source>
</evidence>
<evidence type="ECO:0000256" key="10">
    <source>
        <dbReference type="SAM" id="Coils"/>
    </source>
</evidence>
<dbReference type="Proteomes" id="UP000050640">
    <property type="component" value="Unplaced"/>
</dbReference>
<dbReference type="GO" id="GO:0007035">
    <property type="term" value="P:vacuolar acidification"/>
    <property type="evidence" value="ECO:0007669"/>
    <property type="project" value="TreeGrafter"/>
</dbReference>
<dbReference type="GO" id="GO:0005886">
    <property type="term" value="C:plasma membrane"/>
    <property type="evidence" value="ECO:0007669"/>
    <property type="project" value="TreeGrafter"/>
</dbReference>